<dbReference type="Proteomes" id="UP000278627">
    <property type="component" value="Unassembled WGS sequence"/>
</dbReference>
<feature type="transmembrane region" description="Helical" evidence="2">
    <location>
        <begin position="20"/>
        <end position="46"/>
    </location>
</feature>
<gene>
    <name evidence="4" type="ORF">BPAG_LOCUS5857</name>
</gene>
<keyword evidence="2" id="KW-0812">Transmembrane</keyword>
<protein>
    <submittedName>
        <fullName evidence="6">Col_cuticle_N domain-containing protein</fullName>
    </submittedName>
</protein>
<accession>A0A0N4TCF6</accession>
<reference evidence="4 5" key="2">
    <citation type="submission" date="2018-11" db="EMBL/GenBank/DDBJ databases">
        <authorList>
            <consortium name="Pathogen Informatics"/>
        </authorList>
    </citation>
    <scope>NUCLEOTIDE SEQUENCE [LARGE SCALE GENOMIC DNA]</scope>
</reference>
<evidence type="ECO:0000313" key="4">
    <source>
        <dbReference type="EMBL" id="VDN87043.1"/>
    </source>
</evidence>
<evidence type="ECO:0000256" key="2">
    <source>
        <dbReference type="SAM" id="Phobius"/>
    </source>
</evidence>
<evidence type="ECO:0000256" key="1">
    <source>
        <dbReference type="ARBA" id="ARBA00022737"/>
    </source>
</evidence>
<organism evidence="6">
    <name type="scientific">Brugia pahangi</name>
    <name type="common">Filarial nematode worm</name>
    <dbReference type="NCBI Taxonomy" id="6280"/>
    <lineage>
        <taxon>Eukaryota</taxon>
        <taxon>Metazoa</taxon>
        <taxon>Ecdysozoa</taxon>
        <taxon>Nematoda</taxon>
        <taxon>Chromadorea</taxon>
        <taxon>Rhabditida</taxon>
        <taxon>Spirurina</taxon>
        <taxon>Spiruromorpha</taxon>
        <taxon>Filarioidea</taxon>
        <taxon>Onchocercidae</taxon>
        <taxon>Brugia</taxon>
    </lineage>
</organism>
<dbReference type="EMBL" id="UZAD01004640">
    <property type="protein sequence ID" value="VDN87043.1"/>
    <property type="molecule type" value="Genomic_DNA"/>
</dbReference>
<dbReference type="WBParaSite" id="BPAG_0000589401-mRNA-1">
    <property type="protein sequence ID" value="BPAG_0000589401-mRNA-1"/>
    <property type="gene ID" value="BPAG_0000589401"/>
</dbReference>
<keyword evidence="5" id="KW-1185">Reference proteome</keyword>
<keyword evidence="1" id="KW-0677">Repeat</keyword>
<reference evidence="6" key="1">
    <citation type="submission" date="2017-02" db="UniProtKB">
        <authorList>
            <consortium name="WormBaseParasite"/>
        </authorList>
    </citation>
    <scope>IDENTIFICATION</scope>
</reference>
<dbReference type="GO" id="GO:0042302">
    <property type="term" value="F:structural constituent of cuticle"/>
    <property type="evidence" value="ECO:0007669"/>
    <property type="project" value="InterPro"/>
</dbReference>
<dbReference type="STRING" id="6280.A0A0N4TCF6"/>
<evidence type="ECO:0000259" key="3">
    <source>
        <dbReference type="SMART" id="SM01088"/>
    </source>
</evidence>
<dbReference type="AlphaFoldDB" id="A0A0N4TCF6"/>
<keyword evidence="2" id="KW-1133">Transmembrane helix</keyword>
<dbReference type="SMART" id="SM01088">
    <property type="entry name" value="Col_cuticle_N"/>
    <property type="match status" value="1"/>
</dbReference>
<proteinExistence type="predicted"/>
<feature type="domain" description="Nematode cuticle collagen N-terminal" evidence="3">
    <location>
        <begin position="22"/>
        <end position="74"/>
    </location>
</feature>
<keyword evidence="2" id="KW-0472">Membrane</keyword>
<sequence>MTDKEGLIKNIKLQQEANCLRRIAFCGVTMSTVATLLCVISVPMFYNYLQQMQSVMIDQIEFCRSRSDHIWREIIRTQLVIDNIC</sequence>
<evidence type="ECO:0000313" key="5">
    <source>
        <dbReference type="Proteomes" id="UP000278627"/>
    </source>
</evidence>
<dbReference type="InterPro" id="IPR002486">
    <property type="entry name" value="Col_cuticle_N"/>
</dbReference>
<name>A0A0N4TCF6_BRUPA</name>
<evidence type="ECO:0000313" key="6">
    <source>
        <dbReference type="WBParaSite" id="BPAG_0000589401-mRNA-1"/>
    </source>
</evidence>
<dbReference type="Pfam" id="PF01484">
    <property type="entry name" value="Col_cuticle_N"/>
    <property type="match status" value="1"/>
</dbReference>